<evidence type="ECO:0000313" key="6">
    <source>
        <dbReference type="EMBL" id="MDE5416423.1"/>
    </source>
</evidence>
<dbReference type="NCBIfam" id="NF001753">
    <property type="entry name" value="PRK00481.1-3"/>
    <property type="match status" value="1"/>
</dbReference>
<protein>
    <recommendedName>
        <fullName evidence="1">protein acetyllysine N-acetyltransferase</fullName>
        <ecNumber evidence="1">2.3.1.286</ecNumber>
    </recommendedName>
</protein>
<proteinExistence type="predicted"/>
<gene>
    <name evidence="6" type="ORF">L3049_00285</name>
</gene>
<accession>A0ABT5VLW4</accession>
<evidence type="ECO:0000256" key="4">
    <source>
        <dbReference type="PROSITE-ProRule" id="PRU00236"/>
    </source>
</evidence>
<dbReference type="EMBL" id="JAKJSC010000001">
    <property type="protein sequence ID" value="MDE5416423.1"/>
    <property type="molecule type" value="Genomic_DNA"/>
</dbReference>
<dbReference type="PANTHER" id="PTHR11085:SF10">
    <property type="entry name" value="NAD-DEPENDENT PROTEIN DEACYLASE SIRTUIN-5, MITOCHONDRIAL-RELATED"/>
    <property type="match status" value="1"/>
</dbReference>
<keyword evidence="7" id="KW-1185">Reference proteome</keyword>
<sequence length="248" mass="27725">MENDLKRAAELIKNSNSMIAFTGAGISVESGIPPFRGPDGLWSKYDPKCLDLDYFHEYPKESWTAIKSIFYDFFGKAKYNKAHKVLANLEKEGLLKAIVTQNIDNLHQEAGSKQVFEFHGNSQRMICPICDQMYLPGELDLNKLPPRCKNDGEVLKPDFVFFGEGIPEDAYRKSLLAARMCDVVLIIGTTGEVMPAAMIPTEAQRAGATIIEINTEPSNYTDKITEIFLQGKASEILVQLQDLISLKK</sequence>
<dbReference type="InterPro" id="IPR029035">
    <property type="entry name" value="DHS-like_NAD/FAD-binding_dom"/>
</dbReference>
<evidence type="ECO:0000256" key="2">
    <source>
        <dbReference type="ARBA" id="ARBA00022679"/>
    </source>
</evidence>
<reference evidence="6 7" key="1">
    <citation type="submission" date="2022-01" db="EMBL/GenBank/DDBJ databases">
        <title>Labilibaculum sp. nov, a marine bacterium isolated from Antarctica.</title>
        <authorList>
            <person name="Dai W."/>
        </authorList>
    </citation>
    <scope>NUCLEOTIDE SEQUENCE [LARGE SCALE GENOMIC DNA]</scope>
    <source>
        <strain evidence="6 7">DW002</strain>
    </source>
</reference>
<dbReference type="InterPro" id="IPR026591">
    <property type="entry name" value="Sirtuin_cat_small_dom_sf"/>
</dbReference>
<comment type="caution">
    <text evidence="6">The sequence shown here is derived from an EMBL/GenBank/DDBJ whole genome shotgun (WGS) entry which is preliminary data.</text>
</comment>
<dbReference type="Pfam" id="PF02146">
    <property type="entry name" value="SIR2"/>
    <property type="match status" value="1"/>
</dbReference>
<evidence type="ECO:0000313" key="7">
    <source>
        <dbReference type="Proteomes" id="UP001528920"/>
    </source>
</evidence>
<dbReference type="InterPro" id="IPR050134">
    <property type="entry name" value="NAD-dep_sirtuin_deacylases"/>
</dbReference>
<feature type="domain" description="Deacetylase sirtuin-type" evidence="5">
    <location>
        <begin position="1"/>
        <end position="247"/>
    </location>
</feature>
<dbReference type="CDD" id="cd01407">
    <property type="entry name" value="SIR2-fam"/>
    <property type="match status" value="1"/>
</dbReference>
<dbReference type="InterPro" id="IPR003000">
    <property type="entry name" value="Sirtuin"/>
</dbReference>
<dbReference type="Proteomes" id="UP001528920">
    <property type="component" value="Unassembled WGS sequence"/>
</dbReference>
<dbReference type="EC" id="2.3.1.286" evidence="1"/>
<dbReference type="SUPFAM" id="SSF52467">
    <property type="entry name" value="DHS-like NAD/FAD-binding domain"/>
    <property type="match status" value="1"/>
</dbReference>
<dbReference type="RefSeq" id="WP_275107765.1">
    <property type="nucleotide sequence ID" value="NZ_JAKJSC010000001.1"/>
</dbReference>
<evidence type="ECO:0000259" key="5">
    <source>
        <dbReference type="PROSITE" id="PS50305"/>
    </source>
</evidence>
<keyword evidence="3" id="KW-0520">NAD</keyword>
<dbReference type="PROSITE" id="PS50305">
    <property type="entry name" value="SIRTUIN"/>
    <property type="match status" value="1"/>
</dbReference>
<name>A0ABT5VLW4_9BACT</name>
<dbReference type="Gene3D" id="3.30.1600.10">
    <property type="entry name" value="SIR2/SIRT2 'Small Domain"/>
    <property type="match status" value="1"/>
</dbReference>
<comment type="caution">
    <text evidence="4">Lacks conserved residue(s) required for the propagation of feature annotation.</text>
</comment>
<dbReference type="InterPro" id="IPR026590">
    <property type="entry name" value="Ssirtuin_cat_dom"/>
</dbReference>
<dbReference type="PANTHER" id="PTHR11085">
    <property type="entry name" value="NAD-DEPENDENT PROTEIN DEACYLASE SIRTUIN-5, MITOCHONDRIAL-RELATED"/>
    <property type="match status" value="1"/>
</dbReference>
<organism evidence="6 7">
    <name type="scientific">Paralabilibaculum antarcticum</name>
    <dbReference type="NCBI Taxonomy" id="2912572"/>
    <lineage>
        <taxon>Bacteria</taxon>
        <taxon>Pseudomonadati</taxon>
        <taxon>Bacteroidota</taxon>
        <taxon>Bacteroidia</taxon>
        <taxon>Marinilabiliales</taxon>
        <taxon>Marinifilaceae</taxon>
        <taxon>Paralabilibaculum</taxon>
    </lineage>
</organism>
<evidence type="ECO:0000256" key="3">
    <source>
        <dbReference type="ARBA" id="ARBA00023027"/>
    </source>
</evidence>
<evidence type="ECO:0000256" key="1">
    <source>
        <dbReference type="ARBA" id="ARBA00012928"/>
    </source>
</evidence>
<dbReference type="Gene3D" id="3.40.50.1220">
    <property type="entry name" value="TPP-binding domain"/>
    <property type="match status" value="1"/>
</dbReference>
<keyword evidence="2" id="KW-0808">Transferase</keyword>